<keyword evidence="9" id="KW-0106">Calcium</keyword>
<dbReference type="CDD" id="cd02792">
    <property type="entry name" value="MopB_CT_Formate-Dh-Na-like"/>
    <property type="match status" value="1"/>
</dbReference>
<organism evidence="17 18">
    <name type="scientific">Geobacter pickeringii</name>
    <dbReference type="NCBI Taxonomy" id="345632"/>
    <lineage>
        <taxon>Bacteria</taxon>
        <taxon>Pseudomonadati</taxon>
        <taxon>Thermodesulfobacteriota</taxon>
        <taxon>Desulfuromonadia</taxon>
        <taxon>Geobacterales</taxon>
        <taxon>Geobacteraceae</taxon>
        <taxon>Geobacter</taxon>
    </lineage>
</organism>
<dbReference type="GO" id="GO:0043546">
    <property type="term" value="F:molybdopterin cofactor binding"/>
    <property type="evidence" value="ECO:0007669"/>
    <property type="project" value="InterPro"/>
</dbReference>
<dbReference type="GO" id="GO:0009061">
    <property type="term" value="P:anaerobic respiration"/>
    <property type="evidence" value="ECO:0007669"/>
    <property type="project" value="TreeGrafter"/>
</dbReference>
<dbReference type="NCBIfam" id="TIGR01553">
    <property type="entry name" value="formate-DH-alph"/>
    <property type="match status" value="1"/>
</dbReference>
<dbReference type="GO" id="GO:0051539">
    <property type="term" value="F:4 iron, 4 sulfur cluster binding"/>
    <property type="evidence" value="ECO:0007669"/>
    <property type="project" value="UniProtKB-KW"/>
</dbReference>
<feature type="domain" description="Molybdopterin dinucleotide-binding" evidence="16">
    <location>
        <begin position="676"/>
        <end position="792"/>
    </location>
</feature>
<dbReference type="AlphaFoldDB" id="A0A0B5BFA5"/>
<dbReference type="Gene3D" id="3.40.228.10">
    <property type="entry name" value="Dimethylsulfoxide Reductase, domain 2"/>
    <property type="match status" value="2"/>
</dbReference>
<dbReference type="PANTHER" id="PTHR43598">
    <property type="entry name" value="TUNGSTEN-CONTAINING FORMYLMETHANOFURAN DEHYDROGENASE 2 SUBUNIT B"/>
    <property type="match status" value="1"/>
</dbReference>
<dbReference type="EMBL" id="CP009788">
    <property type="protein sequence ID" value="AJE02756.1"/>
    <property type="molecule type" value="Genomic_DNA"/>
</dbReference>
<dbReference type="InterPro" id="IPR006443">
    <property type="entry name" value="Formate-DH-alph_fdnG"/>
</dbReference>
<dbReference type="PANTHER" id="PTHR43598:SF1">
    <property type="entry name" value="FORMATE DEHYDROGENASE-O MAJOR SUBUNIT"/>
    <property type="match status" value="1"/>
</dbReference>
<keyword evidence="8" id="KW-0574">Periplasm</keyword>
<sequence>MTNHWIDLKNSDVILAIGCNPAENHPVSFKWIEKALDSGAKLIAVDPRYTRTASKSDIYAQIRPGTDIAFLGGLMNYALQNNLIHEEYVREYTNATFIVSEQFDFQDGMFCAFDDQEKTYDLKSWAYATTGDGKPKRDMGMKDPKCVYQLMKNHYKRYDVDTVCAITGTKKEDYLKVAKAYCGTGRADKAGTILYAMGITQSTHGSQNVRAVALLQMLLGNIGIAGGGVNALRGESNVQGSTDYGLLFHILPGYLKSPEFDNVDLKAYNEKWTPKTKDPKSANWWGNTPKYITSLLKAWYGENATKENDFCYDYLPKRSGNYSYVKIMEKMGKGELEGLVCMGMNPAVGGPDSGKAREALGKLKWLVTADLWETESSIFWKRPGVDPKKIQTEVFMLPAASSIEKEGSISNSGRWTQWRYAAVHPLGDSRSDLHIIDEFCKRVKALYAKEGGAFPEPITKLSWNYGTGHEPDVHMVAKEINGYFTKDMTIVDKDKTLEFKAGDQVPMFKYLQDDGSTVSGCWIYCGSYTKDGNQMARRDASDPTGLGLFPKWSWCWPVNRRIIYNRASVNPAGEPFNPKRPVIAWDALEKKWKGDVPDGPWPPMKDDKEGKYPFIMLPEGHGRLYALDMKDGPFPEHYEPVESPAKNLLSKVQSNPVVKVPKNVSSDTTKFPYVGTTYRVTEHWQAGAMTRSLPWLVELVPDMFVELSETLAKQKGIVQGDKVKVTTERGSIEAVALVTSRLKPFNVQGKMVEQVGMPWHFGYAGLAKGDSGNVLTPTVGCANTGIPEFKAFLCNIEKGGKGA</sequence>
<dbReference type="HOGENOM" id="CLU_000422_1_2_7"/>
<reference evidence="17 18" key="1">
    <citation type="journal article" date="2015" name="Genome Announc.">
        <title>Complete Genome of Geobacter pickeringii G13T, a Metal-Reducing Isolate from Sedimentary Kaolin Deposits.</title>
        <authorList>
            <person name="Badalamenti J.P."/>
            <person name="Bond D.R."/>
        </authorList>
    </citation>
    <scope>NUCLEOTIDE SEQUENCE [LARGE SCALE GENOMIC DNA]</scope>
    <source>
        <strain evidence="17 18">G13</strain>
    </source>
</reference>
<feature type="domain" description="Molybdopterin oxidoreductase" evidence="15">
    <location>
        <begin position="2"/>
        <end position="370"/>
    </location>
</feature>
<keyword evidence="18" id="KW-1185">Reference proteome</keyword>
<dbReference type="Gene3D" id="2.40.40.20">
    <property type="match status" value="1"/>
</dbReference>
<dbReference type="Pfam" id="PF00384">
    <property type="entry name" value="Molybdopterin"/>
    <property type="match status" value="1"/>
</dbReference>
<dbReference type="InterPro" id="IPR006657">
    <property type="entry name" value="MoPterin_dinucl-bd_dom"/>
</dbReference>
<evidence type="ECO:0000256" key="10">
    <source>
        <dbReference type="ARBA" id="ARBA00022933"/>
    </source>
</evidence>
<comment type="cofactor">
    <cofactor evidence="2">
        <name>[4Fe-4S] cluster</name>
        <dbReference type="ChEBI" id="CHEBI:49883"/>
    </cofactor>
</comment>
<keyword evidence="11" id="KW-0560">Oxidoreductase</keyword>
<dbReference type="GO" id="GO:0047111">
    <property type="term" value="F:formate dehydrogenase (cytochrome-c-553) activity"/>
    <property type="evidence" value="ECO:0007669"/>
    <property type="project" value="InterPro"/>
</dbReference>
<keyword evidence="14" id="KW-0826">Tungsten</keyword>
<comment type="cofactor">
    <cofactor evidence="1">
        <name>W-bis(molybdopterin guanine dinucleotide)</name>
        <dbReference type="ChEBI" id="CHEBI:60537"/>
    </cofactor>
</comment>
<evidence type="ECO:0000259" key="16">
    <source>
        <dbReference type="Pfam" id="PF01568"/>
    </source>
</evidence>
<comment type="similarity">
    <text evidence="4">Belongs to the prokaryotic molybdopterin-containing oxidoreductase family.</text>
</comment>
<dbReference type="Pfam" id="PF01568">
    <property type="entry name" value="Molydop_binding"/>
    <property type="match status" value="1"/>
</dbReference>
<dbReference type="SUPFAM" id="SSF53706">
    <property type="entry name" value="Formate dehydrogenase/DMSO reductase, domains 1-3"/>
    <property type="match status" value="1"/>
</dbReference>
<evidence type="ECO:0000256" key="11">
    <source>
        <dbReference type="ARBA" id="ARBA00023002"/>
    </source>
</evidence>
<accession>A0A0B5BFA5</accession>
<evidence type="ECO:0000313" key="18">
    <source>
        <dbReference type="Proteomes" id="UP000057609"/>
    </source>
</evidence>
<evidence type="ECO:0000256" key="14">
    <source>
        <dbReference type="ARBA" id="ARBA00023245"/>
    </source>
</evidence>
<evidence type="ECO:0000256" key="4">
    <source>
        <dbReference type="ARBA" id="ARBA00010312"/>
    </source>
</evidence>
<dbReference type="Proteomes" id="UP000057609">
    <property type="component" value="Chromosome"/>
</dbReference>
<dbReference type="GO" id="GO:0008863">
    <property type="term" value="F:formate dehydrogenase (NAD+) activity"/>
    <property type="evidence" value="ECO:0007669"/>
    <property type="project" value="InterPro"/>
</dbReference>
<dbReference type="Gene3D" id="3.40.50.740">
    <property type="match status" value="1"/>
</dbReference>
<dbReference type="InterPro" id="IPR006656">
    <property type="entry name" value="Mopterin_OxRdtase"/>
</dbReference>
<evidence type="ECO:0000256" key="2">
    <source>
        <dbReference type="ARBA" id="ARBA00001966"/>
    </source>
</evidence>
<evidence type="ECO:0000256" key="7">
    <source>
        <dbReference type="ARBA" id="ARBA00022729"/>
    </source>
</evidence>
<keyword evidence="5" id="KW-0004">4Fe-4S</keyword>
<comment type="subcellular location">
    <subcellularLocation>
        <location evidence="3">Periplasm</location>
    </subcellularLocation>
</comment>
<evidence type="ECO:0000256" key="9">
    <source>
        <dbReference type="ARBA" id="ARBA00022837"/>
    </source>
</evidence>
<keyword evidence="7" id="KW-0732">Signal</keyword>
<dbReference type="KEGG" id="gpi:GPICK_04675"/>
<keyword evidence="12" id="KW-0408">Iron</keyword>
<dbReference type="GO" id="GO:0042597">
    <property type="term" value="C:periplasmic space"/>
    <property type="evidence" value="ECO:0007669"/>
    <property type="project" value="UniProtKB-SubCell"/>
</dbReference>
<evidence type="ECO:0000256" key="6">
    <source>
        <dbReference type="ARBA" id="ARBA00022723"/>
    </source>
</evidence>
<proteinExistence type="inferred from homology"/>
<dbReference type="InterPro" id="IPR009010">
    <property type="entry name" value="Asp_de-COase-like_dom_sf"/>
</dbReference>
<keyword evidence="6" id="KW-0479">Metal-binding</keyword>
<gene>
    <name evidence="17" type="ORF">GPICK_04675</name>
</gene>
<evidence type="ECO:0000256" key="13">
    <source>
        <dbReference type="ARBA" id="ARBA00023014"/>
    </source>
</evidence>
<dbReference type="FunFam" id="3.40.50.740:FF:000007">
    <property type="entry name" value="Formate dehydrogenase, alpha subunit, selenocysteine-containing"/>
    <property type="match status" value="1"/>
</dbReference>
<dbReference type="FunFam" id="3.40.228.10:FF:000009">
    <property type="entry name" value="Formate dehydrogenase, alpha subunit, selenocysteine-containing"/>
    <property type="match status" value="1"/>
</dbReference>
<evidence type="ECO:0000256" key="5">
    <source>
        <dbReference type="ARBA" id="ARBA00022485"/>
    </source>
</evidence>
<dbReference type="SUPFAM" id="SSF50692">
    <property type="entry name" value="ADC-like"/>
    <property type="match status" value="1"/>
</dbReference>
<keyword evidence="13" id="KW-0411">Iron-sulfur</keyword>
<dbReference type="STRING" id="345632.GPICK_04675"/>
<evidence type="ECO:0000259" key="15">
    <source>
        <dbReference type="Pfam" id="PF00384"/>
    </source>
</evidence>
<protein>
    <submittedName>
        <fullName evidence="17">Formate dehydrogenase</fullName>
    </submittedName>
</protein>
<dbReference type="GO" id="GO:0009055">
    <property type="term" value="F:electron transfer activity"/>
    <property type="evidence" value="ECO:0007669"/>
    <property type="project" value="InterPro"/>
</dbReference>
<evidence type="ECO:0000256" key="8">
    <source>
        <dbReference type="ARBA" id="ARBA00022764"/>
    </source>
</evidence>
<evidence type="ECO:0000256" key="12">
    <source>
        <dbReference type="ARBA" id="ARBA00023004"/>
    </source>
</evidence>
<evidence type="ECO:0000256" key="3">
    <source>
        <dbReference type="ARBA" id="ARBA00004418"/>
    </source>
</evidence>
<evidence type="ECO:0000313" key="17">
    <source>
        <dbReference type="EMBL" id="AJE02756.1"/>
    </source>
</evidence>
<keyword evidence="10" id="KW-0712">Selenocysteine</keyword>
<dbReference type="GO" id="GO:0030151">
    <property type="term" value="F:molybdenum ion binding"/>
    <property type="evidence" value="ECO:0007669"/>
    <property type="project" value="TreeGrafter"/>
</dbReference>
<name>A0A0B5BFA5_9BACT</name>
<evidence type="ECO:0000256" key="1">
    <source>
        <dbReference type="ARBA" id="ARBA00001930"/>
    </source>
</evidence>